<keyword evidence="2" id="KW-1185">Reference proteome</keyword>
<dbReference type="EMBL" id="CP113520">
    <property type="protein sequence ID" value="WAJ26846.1"/>
    <property type="molecule type" value="Genomic_DNA"/>
</dbReference>
<reference evidence="1" key="1">
    <citation type="submission" date="2022-11" db="EMBL/GenBank/DDBJ databases">
        <title>beta-Carotene-producing bacterium, Jeongeuplla avenae sp. nov., alleviates the salt stress of Arabidopsis seedlings.</title>
        <authorList>
            <person name="Jiang L."/>
            <person name="Lee J."/>
        </authorList>
    </citation>
    <scope>NUCLEOTIDE SEQUENCE</scope>
    <source>
        <strain evidence="1">DY_R2A_6</strain>
    </source>
</reference>
<evidence type="ECO:0000313" key="1">
    <source>
        <dbReference type="EMBL" id="WAJ26846.1"/>
    </source>
</evidence>
<protein>
    <submittedName>
        <fullName evidence="1">Uncharacterized protein</fullName>
    </submittedName>
</protein>
<gene>
    <name evidence="1" type="ORF">OXU80_18525</name>
</gene>
<accession>A0ACD4NJA0</accession>
<proteinExistence type="predicted"/>
<sequence>MKLWARIEESRVVETFSHPTDPTPLFVPGWMWVEAPEGTRQGATYDGSTFANPPEPEEPTTPPTPEPARRLLLTPAEFRNSFSAFEEVAIVDFAAGVGAPGGDDAQTKTIRRVVGVFFERLRDPHLQTVDLADPRNLAGLDLLVGAGILSAERRAAIAQGVPA</sequence>
<organism evidence="1 2">
    <name type="scientific">Antarcticirhabdus aurantiaca</name>
    <dbReference type="NCBI Taxonomy" id="2606717"/>
    <lineage>
        <taxon>Bacteria</taxon>
        <taxon>Pseudomonadati</taxon>
        <taxon>Pseudomonadota</taxon>
        <taxon>Alphaproteobacteria</taxon>
        <taxon>Hyphomicrobiales</taxon>
        <taxon>Aurantimonadaceae</taxon>
        <taxon>Antarcticirhabdus</taxon>
    </lineage>
</organism>
<name>A0ACD4NJA0_9HYPH</name>
<evidence type="ECO:0000313" key="2">
    <source>
        <dbReference type="Proteomes" id="UP001163223"/>
    </source>
</evidence>
<dbReference type="Proteomes" id="UP001163223">
    <property type="component" value="Chromosome"/>
</dbReference>